<dbReference type="InParanoid" id="A0A1E5R2A9"/>
<dbReference type="PANTHER" id="PTHR43176">
    <property type="entry name" value="3-HYDROXYISOBUTYRYL-COA HYDROLASE-RELATED"/>
    <property type="match status" value="1"/>
</dbReference>
<dbReference type="SUPFAM" id="SSF52096">
    <property type="entry name" value="ClpP/crotonase"/>
    <property type="match status" value="1"/>
</dbReference>
<evidence type="ECO:0000313" key="6">
    <source>
        <dbReference type="Proteomes" id="UP000095728"/>
    </source>
</evidence>
<feature type="domain" description="Enoyl-CoA hydratase/isomerase" evidence="4">
    <location>
        <begin position="51"/>
        <end position="318"/>
    </location>
</feature>
<dbReference type="STRING" id="56408.A0A1E5R2A9"/>
<dbReference type="Pfam" id="PF16113">
    <property type="entry name" value="ECH_2"/>
    <property type="match status" value="1"/>
</dbReference>
<dbReference type="CDD" id="cd06558">
    <property type="entry name" value="crotonase-like"/>
    <property type="match status" value="1"/>
</dbReference>
<evidence type="ECO:0000256" key="2">
    <source>
        <dbReference type="ARBA" id="ARBA00011915"/>
    </source>
</evidence>
<comment type="caution">
    <text evidence="5">The sequence shown here is derived from an EMBL/GenBank/DDBJ whole genome shotgun (WGS) entry which is preliminary data.</text>
</comment>
<organism evidence="5 6">
    <name type="scientific">Hanseniaspora osmophila</name>
    <dbReference type="NCBI Taxonomy" id="56408"/>
    <lineage>
        <taxon>Eukaryota</taxon>
        <taxon>Fungi</taxon>
        <taxon>Dikarya</taxon>
        <taxon>Ascomycota</taxon>
        <taxon>Saccharomycotina</taxon>
        <taxon>Saccharomycetes</taxon>
        <taxon>Saccharomycodales</taxon>
        <taxon>Saccharomycodaceae</taxon>
        <taxon>Hanseniaspora</taxon>
    </lineage>
</organism>
<dbReference type="InterPro" id="IPR029045">
    <property type="entry name" value="ClpP/crotonase-like_dom_sf"/>
</dbReference>
<evidence type="ECO:0000313" key="5">
    <source>
        <dbReference type="EMBL" id="OEJ81020.1"/>
    </source>
</evidence>
<comment type="catalytic activity">
    <reaction evidence="1">
        <text>3-hydroxy-2-methylpropanoyl-CoA + H2O = 3-hydroxy-2-methylpropanoate + CoA + H(+)</text>
        <dbReference type="Rhea" id="RHEA:20888"/>
        <dbReference type="ChEBI" id="CHEBI:11805"/>
        <dbReference type="ChEBI" id="CHEBI:15377"/>
        <dbReference type="ChEBI" id="CHEBI:15378"/>
        <dbReference type="ChEBI" id="CHEBI:57287"/>
        <dbReference type="ChEBI" id="CHEBI:57340"/>
        <dbReference type="EC" id="3.1.2.4"/>
    </reaction>
</comment>
<sequence>MQSITTRTATQTLSKAKQASLKPLLSLRLNSTLVSFENEPDVTVTSVGGTVRVISLNRPSKLNALSSQMFTKIAKTIAEYNKSTSTDCILVKSSHNSGNTTHNAPVFSAGADIVQVVREVLNNQVQFSTKEAAVAEFFTKEYSLNNLISESKRPVIVIMDGLTYGAGVGLSTFSPLRVATENTRWSMPEMNIGFFPDCGVSYTLPQQATVGGSMGQLALYLCLTGEELNGADSYIAGFATHYINSSNLKDLEIRLSELNNIGNFKELSERNLDLMKKLRKLQRRPTSDEMGENEVFWKSQIKEIENIIGFKDFATTIEEFSSSLPENYKFKYSLDELNIIEKFFKVDSTTSLTKIMNSLQNVLERKSQYNETTIKFVEKTLAILQKKSQISLQIAIEQFKRNIHAPNASSALKQDLVTAINMTLEPSTNDFVNTVNHKFIEKKQDSETESKTTETATLSKDDLYKIYAESPLRQVELTKYKIDPFDGLEALSPSIDNYGLPTEKDIENYILGNDNTNRSVAPTTTNIISYFTKYSQGSGKIGTSYLLKNLIIPRKCKVDNFTKTVEWEKV</sequence>
<dbReference type="Proteomes" id="UP000095728">
    <property type="component" value="Unassembled WGS sequence"/>
</dbReference>
<accession>A0A1E5R2A9</accession>
<dbReference type="GO" id="GO:0006574">
    <property type="term" value="P:L-valine catabolic process"/>
    <property type="evidence" value="ECO:0007669"/>
    <property type="project" value="TreeGrafter"/>
</dbReference>
<dbReference type="EC" id="3.1.2.4" evidence="2"/>
<gene>
    <name evidence="5" type="ORF">AWRI3579_g4237</name>
</gene>
<protein>
    <recommendedName>
        <fullName evidence="2">3-hydroxyisobutyryl-CoA hydrolase</fullName>
        <ecNumber evidence="2">3.1.2.4</ecNumber>
    </recommendedName>
</protein>
<dbReference type="AlphaFoldDB" id="A0A1E5R2A9"/>
<dbReference type="Gene3D" id="3.90.226.10">
    <property type="entry name" value="2-enoyl-CoA Hydratase, Chain A, domain 1"/>
    <property type="match status" value="1"/>
</dbReference>
<dbReference type="EMBL" id="LPNM01000011">
    <property type="protein sequence ID" value="OEJ81020.1"/>
    <property type="molecule type" value="Genomic_DNA"/>
</dbReference>
<reference evidence="6" key="1">
    <citation type="journal article" date="2016" name="Genome Announc.">
        <title>Genome sequences of three species of Hanseniaspora isolated from spontaneous wine fermentations.</title>
        <authorList>
            <person name="Sternes P.R."/>
            <person name="Lee D."/>
            <person name="Kutyna D.R."/>
            <person name="Borneman A.R."/>
        </authorList>
    </citation>
    <scope>NUCLEOTIDE SEQUENCE [LARGE SCALE GENOMIC DNA]</scope>
    <source>
        <strain evidence="6">AWRI3579</strain>
    </source>
</reference>
<dbReference type="PANTHER" id="PTHR43176:SF3">
    <property type="entry name" value="3-HYDROXYISOBUTYRYL-COA HYDROLASE, MITOCHONDRIAL"/>
    <property type="match status" value="1"/>
</dbReference>
<evidence type="ECO:0000256" key="3">
    <source>
        <dbReference type="ARBA" id="ARBA00022801"/>
    </source>
</evidence>
<evidence type="ECO:0000259" key="4">
    <source>
        <dbReference type="Pfam" id="PF16113"/>
    </source>
</evidence>
<dbReference type="InterPro" id="IPR045004">
    <property type="entry name" value="ECH_dom"/>
</dbReference>
<keyword evidence="3 5" id="KW-0378">Hydrolase</keyword>
<dbReference type="GO" id="GO:0003860">
    <property type="term" value="F:3-hydroxyisobutyryl-CoA hydrolase activity"/>
    <property type="evidence" value="ECO:0007669"/>
    <property type="project" value="UniProtKB-EC"/>
</dbReference>
<keyword evidence="6" id="KW-1185">Reference proteome</keyword>
<dbReference type="FunCoup" id="A0A1E5R2A9">
    <property type="interactions" value="698"/>
</dbReference>
<dbReference type="GO" id="GO:0005739">
    <property type="term" value="C:mitochondrion"/>
    <property type="evidence" value="ECO:0007669"/>
    <property type="project" value="TreeGrafter"/>
</dbReference>
<evidence type="ECO:0000256" key="1">
    <source>
        <dbReference type="ARBA" id="ARBA00001709"/>
    </source>
</evidence>
<proteinExistence type="predicted"/>
<dbReference type="OrthoDB" id="1737613at2759"/>
<dbReference type="InterPro" id="IPR032259">
    <property type="entry name" value="HIBYL-CoA-H"/>
</dbReference>
<name>A0A1E5R2A9_9ASCO</name>